<dbReference type="Gene3D" id="2.30.110.10">
    <property type="entry name" value="Electron Transport, Fmn-binding Protein, Chain A"/>
    <property type="match status" value="1"/>
</dbReference>
<feature type="domain" description="Flavin reductase like" evidence="4">
    <location>
        <begin position="15"/>
        <end position="160"/>
    </location>
</feature>
<keyword evidence="2" id="KW-0285">Flavoprotein</keyword>
<gene>
    <name evidence="5" type="ORF">AZI85_02925</name>
</gene>
<dbReference type="AlphaFoldDB" id="A0A150WK98"/>
<dbReference type="PANTHER" id="PTHR43567">
    <property type="entry name" value="FLAVOREDOXIN-RELATED-RELATED"/>
    <property type="match status" value="1"/>
</dbReference>
<dbReference type="SUPFAM" id="SSF50475">
    <property type="entry name" value="FMN-binding split barrel"/>
    <property type="match status" value="1"/>
</dbReference>
<accession>A0A150WK98</accession>
<evidence type="ECO:0000256" key="3">
    <source>
        <dbReference type="ARBA" id="ARBA00038054"/>
    </source>
</evidence>
<dbReference type="EMBL" id="LUKF01000012">
    <property type="protein sequence ID" value="KYG64391.1"/>
    <property type="molecule type" value="Genomic_DNA"/>
</dbReference>
<dbReference type="RefSeq" id="WP_063243384.1">
    <property type="nucleotide sequence ID" value="NZ_LUKF01000012.1"/>
</dbReference>
<dbReference type="GO" id="GO:0010181">
    <property type="term" value="F:FMN binding"/>
    <property type="evidence" value="ECO:0007669"/>
    <property type="project" value="InterPro"/>
</dbReference>
<dbReference type="OrthoDB" id="9792436at2"/>
<proteinExistence type="inferred from homology"/>
<comment type="cofactor">
    <cofactor evidence="1">
        <name>FMN</name>
        <dbReference type="ChEBI" id="CHEBI:58210"/>
    </cofactor>
</comment>
<evidence type="ECO:0000256" key="2">
    <source>
        <dbReference type="ARBA" id="ARBA00022630"/>
    </source>
</evidence>
<dbReference type="Pfam" id="PF01613">
    <property type="entry name" value="Flavin_Reduct"/>
    <property type="match status" value="1"/>
</dbReference>
<comment type="caution">
    <text evidence="5">The sequence shown here is derived from an EMBL/GenBank/DDBJ whole genome shotgun (WGS) entry which is preliminary data.</text>
</comment>
<protein>
    <submittedName>
        <fullName evidence="5">Flavin reductase</fullName>
    </submittedName>
</protein>
<dbReference type="SMART" id="SM00903">
    <property type="entry name" value="Flavin_Reduct"/>
    <property type="match status" value="1"/>
</dbReference>
<dbReference type="PANTHER" id="PTHR43567:SF1">
    <property type="entry name" value="FLAVOREDOXIN"/>
    <property type="match status" value="1"/>
</dbReference>
<dbReference type="InterPro" id="IPR052174">
    <property type="entry name" value="Flavoredoxin"/>
</dbReference>
<comment type="similarity">
    <text evidence="3">Belongs to the flavoredoxin family.</text>
</comment>
<dbReference type="InterPro" id="IPR002563">
    <property type="entry name" value="Flavin_Rdtase-like_dom"/>
</dbReference>
<evidence type="ECO:0000259" key="4">
    <source>
        <dbReference type="SMART" id="SM00903"/>
    </source>
</evidence>
<dbReference type="Proteomes" id="UP000075391">
    <property type="component" value="Unassembled WGS sequence"/>
</dbReference>
<name>A0A150WK98_BDEBC</name>
<sequence length="184" mass="20988">MKYAKKDFPVSKIRRFLEPGPIVLVSSFYKGETDIMTMGWHTVLEFSPSLIGCMITNANHSFELIRKSKECVINIPEVALLDKAVKIGNCSGENVDKFEEFNLTAKKASIVKAPLIEECFANLECRLYDAKLVQKYNFFIFEVVKAHVAKSAKYPKTFHYTGDGVFTLSGRNVTRRKLFKPEYL</sequence>
<evidence type="ECO:0000313" key="5">
    <source>
        <dbReference type="EMBL" id="KYG64391.1"/>
    </source>
</evidence>
<dbReference type="GO" id="GO:0016646">
    <property type="term" value="F:oxidoreductase activity, acting on the CH-NH group of donors, NAD or NADP as acceptor"/>
    <property type="evidence" value="ECO:0007669"/>
    <property type="project" value="UniProtKB-ARBA"/>
</dbReference>
<organism evidence="5 6">
    <name type="scientific">Bdellovibrio bacteriovorus</name>
    <dbReference type="NCBI Taxonomy" id="959"/>
    <lineage>
        <taxon>Bacteria</taxon>
        <taxon>Pseudomonadati</taxon>
        <taxon>Bdellovibrionota</taxon>
        <taxon>Bdellovibrionia</taxon>
        <taxon>Bdellovibrionales</taxon>
        <taxon>Pseudobdellovibrionaceae</taxon>
        <taxon>Bdellovibrio</taxon>
    </lineage>
</organism>
<evidence type="ECO:0000256" key="1">
    <source>
        <dbReference type="ARBA" id="ARBA00001917"/>
    </source>
</evidence>
<evidence type="ECO:0000313" key="6">
    <source>
        <dbReference type="Proteomes" id="UP000075391"/>
    </source>
</evidence>
<reference evidence="5 6" key="1">
    <citation type="submission" date="2016-03" db="EMBL/GenBank/DDBJ databases">
        <authorList>
            <person name="Ploux O."/>
        </authorList>
    </citation>
    <scope>NUCLEOTIDE SEQUENCE [LARGE SCALE GENOMIC DNA]</scope>
    <source>
        <strain evidence="5 6">BER2</strain>
    </source>
</reference>
<dbReference type="InterPro" id="IPR012349">
    <property type="entry name" value="Split_barrel_FMN-bd"/>
</dbReference>